<feature type="region of interest" description="Disordered" evidence="1">
    <location>
        <begin position="142"/>
        <end position="221"/>
    </location>
</feature>
<protein>
    <recommendedName>
        <fullName evidence="2">PiggyBac transposable element-derived protein domain-containing protein</fullName>
    </recommendedName>
</protein>
<dbReference type="PANTHER" id="PTHR46599">
    <property type="entry name" value="PIGGYBAC TRANSPOSABLE ELEMENT-DERIVED PROTEIN 4"/>
    <property type="match status" value="1"/>
</dbReference>
<feature type="non-terminal residue" evidence="3">
    <location>
        <position position="1"/>
    </location>
</feature>
<dbReference type="OrthoDB" id="6740508at2759"/>
<name>A0A9P0KKP1_ACAOB</name>
<dbReference type="Proteomes" id="UP001152888">
    <property type="component" value="Unassembled WGS sequence"/>
</dbReference>
<keyword evidence="4" id="KW-1185">Reference proteome</keyword>
<feature type="domain" description="PiggyBac transposable element-derived protein" evidence="2">
    <location>
        <begin position="253"/>
        <end position="372"/>
    </location>
</feature>
<dbReference type="PANTHER" id="PTHR46599:SF3">
    <property type="entry name" value="PIGGYBAC TRANSPOSABLE ELEMENT-DERIVED PROTEIN 4"/>
    <property type="match status" value="1"/>
</dbReference>
<evidence type="ECO:0000259" key="2">
    <source>
        <dbReference type="Pfam" id="PF13843"/>
    </source>
</evidence>
<evidence type="ECO:0000313" key="3">
    <source>
        <dbReference type="EMBL" id="CAH1973400.1"/>
    </source>
</evidence>
<evidence type="ECO:0000256" key="1">
    <source>
        <dbReference type="SAM" id="MobiDB-lite"/>
    </source>
</evidence>
<comment type="caution">
    <text evidence="3">The sequence shown here is derived from an EMBL/GenBank/DDBJ whole genome shotgun (WGS) entry which is preliminary data.</text>
</comment>
<dbReference type="EMBL" id="CAKOFQ010006809">
    <property type="protein sequence ID" value="CAH1973400.1"/>
    <property type="molecule type" value="Genomic_DNA"/>
</dbReference>
<dbReference type="InterPro" id="IPR029526">
    <property type="entry name" value="PGBD"/>
</dbReference>
<sequence length="512" mass="58552">FSTNTVHCRASLFLESESTVINREPHLVFAEDSETAILSKNPLNVCWQLAFLRFTDGGDSEDGDIDDVSFLLVEGRLEVWCPAGNLRGGGVHLQTSVVIRIRVGSMSLFVIESGCTHSSYSKMDDKYREQWMRWYEECESEDESRHDPYSTDDSIADPEYMQQDSDSCTDSEYENTPNNDEPGTSRKKRKRQEPKSKVDLPSGHVDSEGSDDIDVLLDPDNGEQKWEDNIIDCLEFSFDSISVGLKEQLAGTSPIEVFEKIWTVDVTNYIVQKSNKYGELLFVGNRPKSRNERFKTFQHISVKEMKGFLGLCLLAGQLKFKSIRDMFSMDPLNYHPIFPATMSGRRFEQILRCLNCADDENKEDNLYKLSEILLQRKTHSTGTLRSNRKGNPKEVTGAKLKSGQHIWRRKGNVYVSKWRDKHDVLSITTGYKPELVETANSHKDNKTFKEFRNDLIKSLLGISPDQRDGREFVNLMKKTKFMPSKKSRENLGHVLEAIPVPENNKGLLNMNK</sequence>
<gene>
    <name evidence="3" type="ORF">ACAOBT_LOCUS10531</name>
</gene>
<dbReference type="AlphaFoldDB" id="A0A9P0KKP1"/>
<dbReference type="Pfam" id="PF13843">
    <property type="entry name" value="DDE_Tnp_1_7"/>
    <property type="match status" value="1"/>
</dbReference>
<evidence type="ECO:0000313" key="4">
    <source>
        <dbReference type="Proteomes" id="UP001152888"/>
    </source>
</evidence>
<organism evidence="3 4">
    <name type="scientific">Acanthoscelides obtectus</name>
    <name type="common">Bean weevil</name>
    <name type="synonym">Bruchus obtectus</name>
    <dbReference type="NCBI Taxonomy" id="200917"/>
    <lineage>
        <taxon>Eukaryota</taxon>
        <taxon>Metazoa</taxon>
        <taxon>Ecdysozoa</taxon>
        <taxon>Arthropoda</taxon>
        <taxon>Hexapoda</taxon>
        <taxon>Insecta</taxon>
        <taxon>Pterygota</taxon>
        <taxon>Neoptera</taxon>
        <taxon>Endopterygota</taxon>
        <taxon>Coleoptera</taxon>
        <taxon>Polyphaga</taxon>
        <taxon>Cucujiformia</taxon>
        <taxon>Chrysomeloidea</taxon>
        <taxon>Chrysomelidae</taxon>
        <taxon>Bruchinae</taxon>
        <taxon>Bruchini</taxon>
        <taxon>Acanthoscelides</taxon>
    </lineage>
</organism>
<accession>A0A9P0KKP1</accession>
<feature type="compositionally biased region" description="Acidic residues" evidence="1">
    <location>
        <begin position="208"/>
        <end position="221"/>
    </location>
</feature>
<reference evidence="3" key="1">
    <citation type="submission" date="2022-03" db="EMBL/GenBank/DDBJ databases">
        <authorList>
            <person name="Sayadi A."/>
        </authorList>
    </citation>
    <scope>NUCLEOTIDE SEQUENCE</scope>
</reference>
<proteinExistence type="predicted"/>